<dbReference type="InterPro" id="IPR010982">
    <property type="entry name" value="Lambda_DNA-bd_dom_sf"/>
</dbReference>
<dbReference type="SUPFAM" id="SSF47413">
    <property type="entry name" value="lambda repressor-like DNA-binding domains"/>
    <property type="match status" value="1"/>
</dbReference>
<dbReference type="EMBL" id="JACWMT010000001">
    <property type="protein sequence ID" value="MBD1268982.1"/>
    <property type="molecule type" value="Genomic_DNA"/>
</dbReference>
<proteinExistence type="predicted"/>
<gene>
    <name evidence="3" type="ORF">BJ975_000485</name>
    <name evidence="2" type="ORF">IDH50_01930</name>
</gene>
<evidence type="ECO:0000313" key="2">
    <source>
        <dbReference type="EMBL" id="MBD1268982.1"/>
    </source>
</evidence>
<organism evidence="2 5">
    <name type="scientific">Aeromicrobium tamlense</name>
    <dbReference type="NCBI Taxonomy" id="375541"/>
    <lineage>
        <taxon>Bacteria</taxon>
        <taxon>Bacillati</taxon>
        <taxon>Actinomycetota</taxon>
        <taxon>Actinomycetes</taxon>
        <taxon>Propionibacteriales</taxon>
        <taxon>Nocardioidaceae</taxon>
        <taxon>Aeromicrobium</taxon>
    </lineage>
</organism>
<dbReference type="CDD" id="cd00093">
    <property type="entry name" value="HTH_XRE"/>
    <property type="match status" value="1"/>
</dbReference>
<evidence type="ECO:0000313" key="5">
    <source>
        <dbReference type="Proteomes" id="UP000659061"/>
    </source>
</evidence>
<dbReference type="RefSeq" id="WP_179423309.1">
    <property type="nucleotide sequence ID" value="NZ_BAAAMP010000002.1"/>
</dbReference>
<keyword evidence="4" id="KW-1185">Reference proteome</keyword>
<dbReference type="EMBL" id="JACBZN010000001">
    <property type="protein sequence ID" value="NYI37110.1"/>
    <property type="molecule type" value="Genomic_DNA"/>
</dbReference>
<dbReference type="Pfam" id="PF01381">
    <property type="entry name" value="HTH_3"/>
    <property type="match status" value="1"/>
</dbReference>
<evidence type="ECO:0000313" key="3">
    <source>
        <dbReference type="EMBL" id="NYI37110.1"/>
    </source>
</evidence>
<dbReference type="Gene3D" id="1.10.260.40">
    <property type="entry name" value="lambda repressor-like DNA-binding domains"/>
    <property type="match status" value="1"/>
</dbReference>
<sequence>MQPETVIQTARKAAGLTQGELARLAQTQQSSISEYERKRKSPTLDVVERLVDAADAKLVVEPLPLWDEDESETWIFPERLWRVPAPQCFARVEVWFFRSVTGGKDTWDLADRQDRIEFYEIALQEGFYTIMEPTVDGALLVEAWPDMDIPDELRAVWQPAIDAASGVSRRDEPPLDPGGYNAEIAAKRGWRYPPTKRRRA</sequence>
<dbReference type="Proteomes" id="UP000659061">
    <property type="component" value="Unassembled WGS sequence"/>
</dbReference>
<feature type="domain" description="HTH cro/C1-type" evidence="1">
    <location>
        <begin position="7"/>
        <end position="65"/>
    </location>
</feature>
<evidence type="ECO:0000259" key="1">
    <source>
        <dbReference type="PROSITE" id="PS50943"/>
    </source>
</evidence>
<dbReference type="AlphaFoldDB" id="A0A8I0FSD8"/>
<name>A0A8I0FSD8_9ACTN</name>
<dbReference type="PROSITE" id="PS50943">
    <property type="entry name" value="HTH_CROC1"/>
    <property type="match status" value="1"/>
</dbReference>
<reference evidence="2" key="2">
    <citation type="submission" date="2020-09" db="EMBL/GenBank/DDBJ databases">
        <title>Novel species in genus Aeromicrobium.</title>
        <authorList>
            <person name="Zhang G."/>
        </authorList>
    </citation>
    <scope>NUCLEOTIDE SEQUENCE</scope>
    <source>
        <strain evidence="2">SSW1-57</strain>
    </source>
</reference>
<evidence type="ECO:0000313" key="4">
    <source>
        <dbReference type="Proteomes" id="UP000587211"/>
    </source>
</evidence>
<protein>
    <submittedName>
        <fullName evidence="2">Helix-turn-helix transcriptional regulator</fullName>
    </submittedName>
    <submittedName>
        <fullName evidence="3">Transcriptional regulator with XRE-family HTH domain</fullName>
    </submittedName>
</protein>
<dbReference type="InterPro" id="IPR001387">
    <property type="entry name" value="Cro/C1-type_HTH"/>
</dbReference>
<comment type="caution">
    <text evidence="2">The sequence shown here is derived from an EMBL/GenBank/DDBJ whole genome shotgun (WGS) entry which is preliminary data.</text>
</comment>
<accession>A0A8I0FSD8</accession>
<dbReference type="SMART" id="SM00530">
    <property type="entry name" value="HTH_XRE"/>
    <property type="match status" value="1"/>
</dbReference>
<reference evidence="3 4" key="1">
    <citation type="submission" date="2020-07" db="EMBL/GenBank/DDBJ databases">
        <title>Sequencing the genomes of 1000 actinobacteria strains.</title>
        <authorList>
            <person name="Klenk H.-P."/>
        </authorList>
    </citation>
    <scope>NUCLEOTIDE SEQUENCE [LARGE SCALE GENOMIC DNA]</scope>
    <source>
        <strain evidence="3 4">DSM 19087</strain>
    </source>
</reference>
<dbReference type="GO" id="GO:0003677">
    <property type="term" value="F:DNA binding"/>
    <property type="evidence" value="ECO:0007669"/>
    <property type="project" value="InterPro"/>
</dbReference>
<dbReference type="Proteomes" id="UP000587211">
    <property type="component" value="Unassembled WGS sequence"/>
</dbReference>